<dbReference type="Pfam" id="PF00082">
    <property type="entry name" value="Peptidase_S8"/>
    <property type="match status" value="1"/>
</dbReference>
<comment type="similarity">
    <text evidence="1">Belongs to the peptidase S8 family.</text>
</comment>
<evidence type="ECO:0000313" key="4">
    <source>
        <dbReference type="Proteomes" id="UP001597361"/>
    </source>
</evidence>
<dbReference type="InterPro" id="IPR022398">
    <property type="entry name" value="Peptidase_S8_His-AS"/>
</dbReference>
<accession>A0ABW4VLW9</accession>
<dbReference type="Proteomes" id="UP001597361">
    <property type="component" value="Unassembled WGS sequence"/>
</dbReference>
<comment type="caution">
    <text evidence="3">The sequence shown here is derived from an EMBL/GenBank/DDBJ whole genome shotgun (WGS) entry which is preliminary data.</text>
</comment>
<dbReference type="SUPFAM" id="SSF52743">
    <property type="entry name" value="Subtilisin-like"/>
    <property type="match status" value="1"/>
</dbReference>
<keyword evidence="4" id="KW-1185">Reference proteome</keyword>
<dbReference type="PROSITE" id="PS00137">
    <property type="entry name" value="SUBTILASE_HIS"/>
    <property type="match status" value="1"/>
</dbReference>
<dbReference type="Gene3D" id="3.40.50.200">
    <property type="entry name" value="Peptidase S8/S53 domain"/>
    <property type="match status" value="1"/>
</dbReference>
<dbReference type="InterPro" id="IPR000209">
    <property type="entry name" value="Peptidase_S8/S53_dom"/>
</dbReference>
<evidence type="ECO:0000313" key="3">
    <source>
        <dbReference type="EMBL" id="MFD2035733.1"/>
    </source>
</evidence>
<dbReference type="InterPro" id="IPR036852">
    <property type="entry name" value="Peptidase_S8/S53_dom_sf"/>
</dbReference>
<comment type="caution">
    <text evidence="1">Lacks conserved residue(s) required for the propagation of feature annotation.</text>
</comment>
<dbReference type="PROSITE" id="PS51892">
    <property type="entry name" value="SUBTILASE"/>
    <property type="match status" value="1"/>
</dbReference>
<dbReference type="EMBL" id="JBHUHR010000038">
    <property type="protein sequence ID" value="MFD2035733.1"/>
    <property type="molecule type" value="Genomic_DNA"/>
</dbReference>
<gene>
    <name evidence="3" type="ORF">ACFSKL_13095</name>
</gene>
<proteinExistence type="inferred from homology"/>
<protein>
    <submittedName>
        <fullName evidence="3">S8 family serine peptidase</fullName>
    </submittedName>
</protein>
<feature type="domain" description="Peptidase S8/S53" evidence="2">
    <location>
        <begin position="62"/>
        <end position="162"/>
    </location>
</feature>
<evidence type="ECO:0000256" key="1">
    <source>
        <dbReference type="PROSITE-ProRule" id="PRU01240"/>
    </source>
</evidence>
<reference evidence="4" key="1">
    <citation type="journal article" date="2019" name="Int. J. Syst. Evol. Microbiol.">
        <title>The Global Catalogue of Microorganisms (GCM) 10K type strain sequencing project: providing services to taxonomists for standard genome sequencing and annotation.</title>
        <authorList>
            <consortium name="The Broad Institute Genomics Platform"/>
            <consortium name="The Broad Institute Genome Sequencing Center for Infectious Disease"/>
            <person name="Wu L."/>
            <person name="Ma J."/>
        </authorList>
    </citation>
    <scope>NUCLEOTIDE SEQUENCE [LARGE SCALE GENOMIC DNA]</scope>
    <source>
        <strain evidence="4">CGMCC 1.15180</strain>
    </source>
</reference>
<dbReference type="RefSeq" id="WP_376886665.1">
    <property type="nucleotide sequence ID" value="NZ_JBHUHR010000038.1"/>
</dbReference>
<sequence>MVIVKYRSEWWYSRCGYKNMSRVGDFYRMRRYNCCSARSGMEPHEDLNNILPLNFNTEFGIPPFGDHGMLVSGILGAERNNSIGIAGVSYDSPLMDIANSLLSVPASRIARADGINWAWENQASVINNSWGSSVIYDVIDEAIENAVINGRNGLGSIVVFAT</sequence>
<evidence type="ECO:0000259" key="2">
    <source>
        <dbReference type="Pfam" id="PF00082"/>
    </source>
</evidence>
<organism evidence="3 4">
    <name type="scientific">Belliella marina</name>
    <dbReference type="NCBI Taxonomy" id="1644146"/>
    <lineage>
        <taxon>Bacteria</taxon>
        <taxon>Pseudomonadati</taxon>
        <taxon>Bacteroidota</taxon>
        <taxon>Cytophagia</taxon>
        <taxon>Cytophagales</taxon>
        <taxon>Cyclobacteriaceae</taxon>
        <taxon>Belliella</taxon>
    </lineage>
</organism>
<name>A0ABW4VLW9_9BACT</name>